<organism evidence="9 10">
    <name type="scientific">candidate division CSSED10-310 bacterium</name>
    <dbReference type="NCBI Taxonomy" id="2855610"/>
    <lineage>
        <taxon>Bacteria</taxon>
        <taxon>Bacteria division CSSED10-310</taxon>
    </lineage>
</organism>
<dbReference type="PRINTS" id="PR01437">
    <property type="entry name" value="NUOXDRDTASE4"/>
</dbReference>
<dbReference type="Pfam" id="PF00361">
    <property type="entry name" value="Proton_antipo_M"/>
    <property type="match status" value="1"/>
</dbReference>
<feature type="transmembrane region" description="Helical" evidence="7">
    <location>
        <begin position="409"/>
        <end position="429"/>
    </location>
</feature>
<dbReference type="InterPro" id="IPR010227">
    <property type="entry name" value="NADH_Q_OxRdtase_chainM/4"/>
</dbReference>
<keyword evidence="5 7" id="KW-0472">Membrane</keyword>
<comment type="similarity">
    <text evidence="2">Belongs to the complex I subunit 4 family.</text>
</comment>
<comment type="caution">
    <text evidence="9">The sequence shown here is derived from an EMBL/GenBank/DDBJ whole genome shotgun (WGS) entry which is preliminary data.</text>
</comment>
<evidence type="ECO:0000259" key="8">
    <source>
        <dbReference type="Pfam" id="PF00361"/>
    </source>
</evidence>
<dbReference type="GO" id="GO:0050136">
    <property type="term" value="F:NADH dehydrogenase (quinone) (non-electrogenic) activity"/>
    <property type="evidence" value="ECO:0007669"/>
    <property type="project" value="UniProtKB-EC"/>
</dbReference>
<evidence type="ECO:0000256" key="7">
    <source>
        <dbReference type="SAM" id="Phobius"/>
    </source>
</evidence>
<evidence type="ECO:0000256" key="5">
    <source>
        <dbReference type="ARBA" id="ARBA00023136"/>
    </source>
</evidence>
<dbReference type="InterPro" id="IPR001750">
    <property type="entry name" value="ND/Mrp_TM"/>
</dbReference>
<name>A0ABV6YY53_UNCC1</name>
<feature type="transmembrane region" description="Helical" evidence="7">
    <location>
        <begin position="330"/>
        <end position="351"/>
    </location>
</feature>
<feature type="transmembrane region" description="Helical" evidence="7">
    <location>
        <begin position="164"/>
        <end position="184"/>
    </location>
</feature>
<feature type="transmembrane region" description="Helical" evidence="7">
    <location>
        <begin position="111"/>
        <end position="129"/>
    </location>
</feature>
<keyword evidence="3 6" id="KW-0812">Transmembrane</keyword>
<comment type="subcellular location">
    <subcellularLocation>
        <location evidence="1">Endomembrane system</location>
        <topology evidence="1">Multi-pass membrane protein</topology>
    </subcellularLocation>
    <subcellularLocation>
        <location evidence="6">Membrane</location>
        <topology evidence="6">Multi-pass membrane protein</topology>
    </subcellularLocation>
</comment>
<feature type="transmembrane region" description="Helical" evidence="7">
    <location>
        <begin position="135"/>
        <end position="152"/>
    </location>
</feature>
<evidence type="ECO:0000256" key="3">
    <source>
        <dbReference type="ARBA" id="ARBA00022692"/>
    </source>
</evidence>
<keyword evidence="9" id="KW-0560">Oxidoreductase</keyword>
<feature type="transmembrane region" description="Helical" evidence="7">
    <location>
        <begin position="6"/>
        <end position="21"/>
    </location>
</feature>
<feature type="transmembrane region" description="Helical" evidence="7">
    <location>
        <begin position="276"/>
        <end position="295"/>
    </location>
</feature>
<feature type="domain" description="NADH:quinone oxidoreductase/Mrp antiporter transmembrane" evidence="8">
    <location>
        <begin position="128"/>
        <end position="418"/>
    </location>
</feature>
<feature type="transmembrane region" description="Helical" evidence="7">
    <location>
        <begin position="450"/>
        <end position="468"/>
    </location>
</feature>
<evidence type="ECO:0000313" key="9">
    <source>
        <dbReference type="EMBL" id="MFC1851117.1"/>
    </source>
</evidence>
<dbReference type="NCBIfam" id="NF004499">
    <property type="entry name" value="PRK05846.1-3"/>
    <property type="match status" value="1"/>
</dbReference>
<sequence>MPLLTYVIFSPLVGIVLLLFIDKENHSLLKGAAFVTSIFTFILSLPLFLQFDVNTAYFQFTEVYEWIPHLGIKYHIGVDGISLLLIMLTTFLTALSILSSWTAIEKHVKEYMISFLFLEIGMVGVFSAIDLFLFYIFWEAMLIPMYFLIGIWGGPRRIYAAIKFFLYTMAGSVLMLVAILFLYFKGASSSFDYHHFITVSSSLSVQVQTWLFLAFALAFAIKVPMFPFHTWLPDAHVEAPTAGSVILAGVLLKMGTYGFIRFAIPLFPDAALRLTNLFLVLAVIGIIYGALVAMVQPDIKKLVAYSSVSHLGFVMLGLFSFNMIGFKGALIQNINHGLSTGALFLMVGMIYERRHTRLISDFGGLSKSVPIYAVLFMIVTLSSIGLPGLNGFVGEFLILLGAFKGGHHVMVVLAATGVILAAVYMLWMFQRVMFGKVTKPENENVADLNFREVFILVSIIIFIVWIGVYPQPFLETMDATLAPIVEKMQQAQDRLSPGNDTLKSQVQTMNVKGTDFKVVDSTLQSQVSSNSLNVREGAEI</sequence>
<dbReference type="PANTHER" id="PTHR43507:SF1">
    <property type="entry name" value="NADH-UBIQUINONE OXIDOREDUCTASE CHAIN 4"/>
    <property type="match status" value="1"/>
</dbReference>
<feature type="transmembrane region" description="Helical" evidence="7">
    <location>
        <begin position="28"/>
        <end position="49"/>
    </location>
</feature>
<feature type="transmembrane region" description="Helical" evidence="7">
    <location>
        <begin position="371"/>
        <end position="389"/>
    </location>
</feature>
<keyword evidence="4 7" id="KW-1133">Transmembrane helix</keyword>
<evidence type="ECO:0000256" key="6">
    <source>
        <dbReference type="RuleBase" id="RU000320"/>
    </source>
</evidence>
<evidence type="ECO:0000256" key="2">
    <source>
        <dbReference type="ARBA" id="ARBA00009025"/>
    </source>
</evidence>
<evidence type="ECO:0000256" key="4">
    <source>
        <dbReference type="ARBA" id="ARBA00022989"/>
    </source>
</evidence>
<proteinExistence type="inferred from homology"/>
<dbReference type="PANTHER" id="PTHR43507">
    <property type="entry name" value="NADH-UBIQUINONE OXIDOREDUCTASE CHAIN 4"/>
    <property type="match status" value="1"/>
</dbReference>
<feature type="transmembrane region" description="Helical" evidence="7">
    <location>
        <begin position="196"/>
        <end position="221"/>
    </location>
</feature>
<dbReference type="EC" id="1.6.5.9" evidence="9"/>
<feature type="transmembrane region" description="Helical" evidence="7">
    <location>
        <begin position="81"/>
        <end position="104"/>
    </location>
</feature>
<feature type="transmembrane region" description="Helical" evidence="7">
    <location>
        <begin position="242"/>
        <end position="264"/>
    </location>
</feature>
<accession>A0ABV6YY53</accession>
<dbReference type="NCBIfam" id="TIGR01972">
    <property type="entry name" value="NDH_I_M"/>
    <property type="match status" value="1"/>
</dbReference>
<keyword evidence="10" id="KW-1185">Reference proteome</keyword>
<dbReference type="Proteomes" id="UP001594351">
    <property type="component" value="Unassembled WGS sequence"/>
</dbReference>
<dbReference type="EMBL" id="JBHPBY010000154">
    <property type="protein sequence ID" value="MFC1851117.1"/>
    <property type="molecule type" value="Genomic_DNA"/>
</dbReference>
<evidence type="ECO:0000313" key="10">
    <source>
        <dbReference type="Proteomes" id="UP001594351"/>
    </source>
</evidence>
<dbReference type="InterPro" id="IPR003918">
    <property type="entry name" value="NADH_UbQ_OxRdtase"/>
</dbReference>
<protein>
    <submittedName>
        <fullName evidence="9">NADH-quinone oxidoreductase subunit M</fullName>
        <ecNumber evidence="9">1.6.5.9</ecNumber>
    </submittedName>
</protein>
<reference evidence="9 10" key="1">
    <citation type="submission" date="2024-09" db="EMBL/GenBank/DDBJ databases">
        <title>Laminarin stimulates single cell rates of sulfate reduction while oxygen inhibits transcriptomic activity in coastal marine sediment.</title>
        <authorList>
            <person name="Lindsay M."/>
            <person name="Orcutt B."/>
            <person name="Emerson D."/>
            <person name="Stepanauskas R."/>
            <person name="D'Angelo T."/>
        </authorList>
    </citation>
    <scope>NUCLEOTIDE SEQUENCE [LARGE SCALE GENOMIC DNA]</scope>
    <source>
        <strain evidence="9">SAG AM-311-K15</strain>
    </source>
</reference>
<gene>
    <name evidence="9" type="ORF">ACFL27_13060</name>
</gene>
<evidence type="ECO:0000256" key="1">
    <source>
        <dbReference type="ARBA" id="ARBA00004127"/>
    </source>
</evidence>
<feature type="transmembrane region" description="Helical" evidence="7">
    <location>
        <begin position="302"/>
        <end position="324"/>
    </location>
</feature>